<name>A0A517MT82_9BACT</name>
<keyword evidence="4" id="KW-1185">Reference proteome</keyword>
<sequence length="152" mass="17443">MPLFSLLRNWLAERVRPRSLSGHLTLGNRGERAAAKYLKRLGYTIVVTRQRVRYGEIDIIAIDESGSRRTLVFIEVKTRRRADHGRPAEAVDLTRRTRMTRAALAFQKGHGLLEHPGRFDVVEVVWPKESAQPEITHIINAFEAEGRGQMFR</sequence>
<dbReference type="InterPro" id="IPR011856">
    <property type="entry name" value="tRNA_endonuc-like_dom_sf"/>
</dbReference>
<dbReference type="KEGG" id="amob:HG15A2_13660"/>
<reference evidence="3 4" key="1">
    <citation type="submission" date="2019-02" db="EMBL/GenBank/DDBJ databases">
        <title>Deep-cultivation of Planctomycetes and their phenomic and genomic characterization uncovers novel biology.</title>
        <authorList>
            <person name="Wiegand S."/>
            <person name="Jogler M."/>
            <person name="Boedeker C."/>
            <person name="Pinto D."/>
            <person name="Vollmers J."/>
            <person name="Rivas-Marin E."/>
            <person name="Kohn T."/>
            <person name="Peeters S.H."/>
            <person name="Heuer A."/>
            <person name="Rast P."/>
            <person name="Oberbeckmann S."/>
            <person name="Bunk B."/>
            <person name="Jeske O."/>
            <person name="Meyerdierks A."/>
            <person name="Storesund J.E."/>
            <person name="Kallscheuer N."/>
            <person name="Luecker S."/>
            <person name="Lage O.M."/>
            <person name="Pohl T."/>
            <person name="Merkel B.J."/>
            <person name="Hornburger P."/>
            <person name="Mueller R.-W."/>
            <person name="Bruemmer F."/>
            <person name="Labrenz M."/>
            <person name="Spormann A.M."/>
            <person name="Op den Camp H."/>
            <person name="Overmann J."/>
            <person name="Amann R."/>
            <person name="Jetten M.S.M."/>
            <person name="Mascher T."/>
            <person name="Medema M.H."/>
            <person name="Devos D.P."/>
            <person name="Kaster A.-K."/>
            <person name="Ovreas L."/>
            <person name="Rohde M."/>
            <person name="Galperin M.Y."/>
            <person name="Jogler C."/>
        </authorList>
    </citation>
    <scope>NUCLEOTIDE SEQUENCE [LARGE SCALE GENOMIC DNA]</scope>
    <source>
        <strain evidence="3 4">HG15A2</strain>
    </source>
</reference>
<evidence type="ECO:0000313" key="3">
    <source>
        <dbReference type="EMBL" id="QDS98094.1"/>
    </source>
</evidence>
<dbReference type="AlphaFoldDB" id="A0A517MT82"/>
<dbReference type="Pfam" id="PF02021">
    <property type="entry name" value="UPF0102"/>
    <property type="match status" value="1"/>
</dbReference>
<dbReference type="EMBL" id="CP036263">
    <property type="protein sequence ID" value="QDS98094.1"/>
    <property type="molecule type" value="Genomic_DNA"/>
</dbReference>
<dbReference type="InterPro" id="IPR011335">
    <property type="entry name" value="Restrct_endonuc-II-like"/>
</dbReference>
<dbReference type="RefSeq" id="WP_218932364.1">
    <property type="nucleotide sequence ID" value="NZ_CP036263.1"/>
</dbReference>
<dbReference type="SUPFAM" id="SSF52980">
    <property type="entry name" value="Restriction endonuclease-like"/>
    <property type="match status" value="1"/>
</dbReference>
<dbReference type="PANTHER" id="PTHR34039">
    <property type="entry name" value="UPF0102 PROTEIN YRAN"/>
    <property type="match status" value="1"/>
</dbReference>
<comment type="similarity">
    <text evidence="1 2">Belongs to the UPF0102 family.</text>
</comment>
<evidence type="ECO:0000313" key="4">
    <source>
        <dbReference type="Proteomes" id="UP000319852"/>
    </source>
</evidence>
<gene>
    <name evidence="3" type="ORF">HG15A2_13660</name>
</gene>
<dbReference type="Gene3D" id="3.40.1350.10">
    <property type="match status" value="1"/>
</dbReference>
<dbReference type="InterPro" id="IPR003509">
    <property type="entry name" value="UPF0102_YraN-like"/>
</dbReference>
<evidence type="ECO:0000256" key="1">
    <source>
        <dbReference type="ARBA" id="ARBA00006738"/>
    </source>
</evidence>
<dbReference type="PANTHER" id="PTHR34039:SF1">
    <property type="entry name" value="UPF0102 PROTEIN YRAN"/>
    <property type="match status" value="1"/>
</dbReference>
<organism evidence="3 4">
    <name type="scientific">Adhaeretor mobilis</name>
    <dbReference type="NCBI Taxonomy" id="1930276"/>
    <lineage>
        <taxon>Bacteria</taxon>
        <taxon>Pseudomonadati</taxon>
        <taxon>Planctomycetota</taxon>
        <taxon>Planctomycetia</taxon>
        <taxon>Pirellulales</taxon>
        <taxon>Lacipirellulaceae</taxon>
        <taxon>Adhaeretor</taxon>
    </lineage>
</organism>
<protein>
    <recommendedName>
        <fullName evidence="2">UPF0102 protein HG15A2_13660</fullName>
    </recommendedName>
</protein>
<dbReference type="CDD" id="cd20736">
    <property type="entry name" value="PoNe_Nuclease"/>
    <property type="match status" value="1"/>
</dbReference>
<dbReference type="HAMAP" id="MF_00048">
    <property type="entry name" value="UPF0102"/>
    <property type="match status" value="1"/>
</dbReference>
<accession>A0A517MT82</accession>
<dbReference type="Proteomes" id="UP000319852">
    <property type="component" value="Chromosome"/>
</dbReference>
<evidence type="ECO:0000256" key="2">
    <source>
        <dbReference type="HAMAP-Rule" id="MF_00048"/>
    </source>
</evidence>
<proteinExistence type="inferred from homology"/>
<dbReference type="GO" id="GO:0003676">
    <property type="term" value="F:nucleic acid binding"/>
    <property type="evidence" value="ECO:0007669"/>
    <property type="project" value="InterPro"/>
</dbReference>